<dbReference type="SUPFAM" id="SSF88946">
    <property type="entry name" value="Sigma2 domain of RNA polymerase sigma factors"/>
    <property type="match status" value="1"/>
</dbReference>
<dbReference type="InterPro" id="IPR013249">
    <property type="entry name" value="RNA_pol_sigma70_r4_t2"/>
</dbReference>
<gene>
    <name evidence="7" type="ORF">HZI73_14685</name>
</gene>
<name>A0A8J8SH37_9FIRM</name>
<dbReference type="SUPFAM" id="SSF88659">
    <property type="entry name" value="Sigma3 and sigma4 domains of RNA polymerase sigma factors"/>
    <property type="match status" value="1"/>
</dbReference>
<proteinExistence type="inferred from homology"/>
<dbReference type="InterPro" id="IPR036388">
    <property type="entry name" value="WH-like_DNA-bd_sf"/>
</dbReference>
<evidence type="ECO:0000256" key="1">
    <source>
        <dbReference type="ARBA" id="ARBA00010641"/>
    </source>
</evidence>
<evidence type="ECO:0000256" key="3">
    <source>
        <dbReference type="ARBA" id="ARBA00023082"/>
    </source>
</evidence>
<dbReference type="Gene3D" id="1.10.1740.10">
    <property type="match status" value="1"/>
</dbReference>
<evidence type="ECO:0000259" key="6">
    <source>
        <dbReference type="Pfam" id="PF08281"/>
    </source>
</evidence>
<dbReference type="NCBIfam" id="TIGR02937">
    <property type="entry name" value="sigma70-ECF"/>
    <property type="match status" value="1"/>
</dbReference>
<dbReference type="GO" id="GO:0003677">
    <property type="term" value="F:DNA binding"/>
    <property type="evidence" value="ECO:0007669"/>
    <property type="project" value="InterPro"/>
</dbReference>
<feature type="domain" description="RNA polymerase sigma factor 70 region 4 type 2" evidence="6">
    <location>
        <begin position="128"/>
        <end position="179"/>
    </location>
</feature>
<keyword evidence="8" id="KW-1185">Reference proteome</keyword>
<dbReference type="EMBL" id="CP058649">
    <property type="protein sequence ID" value="QUI23455.1"/>
    <property type="molecule type" value="Genomic_DNA"/>
</dbReference>
<dbReference type="PANTHER" id="PTHR43133:SF51">
    <property type="entry name" value="RNA POLYMERASE SIGMA FACTOR"/>
    <property type="match status" value="1"/>
</dbReference>
<comment type="similarity">
    <text evidence="1">Belongs to the sigma-70 factor family. ECF subfamily.</text>
</comment>
<dbReference type="RefSeq" id="WP_212694139.1">
    <property type="nucleotide sequence ID" value="NZ_CP058649.1"/>
</dbReference>
<reference evidence="7" key="1">
    <citation type="submission" date="2020-07" db="EMBL/GenBank/DDBJ databases">
        <title>Vallitalea pronyensis genome.</title>
        <authorList>
            <person name="Postec A."/>
        </authorList>
    </citation>
    <scope>NUCLEOTIDE SEQUENCE</scope>
    <source>
        <strain evidence="7">FatNI3</strain>
    </source>
</reference>
<dbReference type="Pfam" id="PF04542">
    <property type="entry name" value="Sigma70_r2"/>
    <property type="match status" value="1"/>
</dbReference>
<evidence type="ECO:0000256" key="4">
    <source>
        <dbReference type="ARBA" id="ARBA00023163"/>
    </source>
</evidence>
<keyword evidence="2" id="KW-0805">Transcription regulation</keyword>
<dbReference type="GO" id="GO:0006352">
    <property type="term" value="P:DNA-templated transcription initiation"/>
    <property type="evidence" value="ECO:0007669"/>
    <property type="project" value="InterPro"/>
</dbReference>
<dbReference type="Proteomes" id="UP000683246">
    <property type="component" value="Chromosome"/>
</dbReference>
<dbReference type="InterPro" id="IPR014284">
    <property type="entry name" value="RNA_pol_sigma-70_dom"/>
</dbReference>
<dbReference type="CDD" id="cd06171">
    <property type="entry name" value="Sigma70_r4"/>
    <property type="match status" value="1"/>
</dbReference>
<dbReference type="InterPro" id="IPR013325">
    <property type="entry name" value="RNA_pol_sigma_r2"/>
</dbReference>
<organism evidence="7 8">
    <name type="scientific">Vallitalea pronyensis</name>
    <dbReference type="NCBI Taxonomy" id="1348613"/>
    <lineage>
        <taxon>Bacteria</taxon>
        <taxon>Bacillati</taxon>
        <taxon>Bacillota</taxon>
        <taxon>Clostridia</taxon>
        <taxon>Lachnospirales</taxon>
        <taxon>Vallitaleaceae</taxon>
        <taxon>Vallitalea</taxon>
    </lineage>
</organism>
<dbReference type="AlphaFoldDB" id="A0A8J8SH37"/>
<dbReference type="InterPro" id="IPR007627">
    <property type="entry name" value="RNA_pol_sigma70_r2"/>
</dbReference>
<protein>
    <submittedName>
        <fullName evidence="7">Sigma-70 family RNA polymerase sigma factor</fullName>
    </submittedName>
</protein>
<feature type="domain" description="RNA polymerase sigma-70 region 2" evidence="5">
    <location>
        <begin position="21"/>
        <end position="87"/>
    </location>
</feature>
<dbReference type="KEGG" id="vpy:HZI73_14685"/>
<dbReference type="Gene3D" id="1.10.10.10">
    <property type="entry name" value="Winged helix-like DNA-binding domain superfamily/Winged helix DNA-binding domain"/>
    <property type="match status" value="1"/>
</dbReference>
<keyword evidence="4" id="KW-0804">Transcription</keyword>
<dbReference type="InterPro" id="IPR013324">
    <property type="entry name" value="RNA_pol_sigma_r3/r4-like"/>
</dbReference>
<dbReference type="GO" id="GO:0016987">
    <property type="term" value="F:sigma factor activity"/>
    <property type="evidence" value="ECO:0007669"/>
    <property type="project" value="UniProtKB-KW"/>
</dbReference>
<dbReference type="Pfam" id="PF08281">
    <property type="entry name" value="Sigma70_r4_2"/>
    <property type="match status" value="1"/>
</dbReference>
<keyword evidence="3" id="KW-0731">Sigma factor</keyword>
<dbReference type="PANTHER" id="PTHR43133">
    <property type="entry name" value="RNA POLYMERASE ECF-TYPE SIGMA FACTO"/>
    <property type="match status" value="1"/>
</dbReference>
<evidence type="ECO:0000313" key="7">
    <source>
        <dbReference type="EMBL" id="QUI23455.1"/>
    </source>
</evidence>
<sequence>MEKIMIKKAIKGDRDAFEKLIIKYEKRVYNIAYQMFGNEHDAMDVAQEVFIKVYQSLHKFNNNSAFSTWLHRITVNTCIDAHRKRKKDQQVESMDETKENDNGVLTKQYVDKGLTPEEAVIKKENITLVREAIDALKEDHKVIIILRDIKGYAYDEIADILDVSIGTVKSRIARARSQLKNTILQKREQNSGDYV</sequence>
<accession>A0A8J8SH37</accession>
<dbReference type="InterPro" id="IPR039425">
    <property type="entry name" value="RNA_pol_sigma-70-like"/>
</dbReference>
<evidence type="ECO:0000259" key="5">
    <source>
        <dbReference type="Pfam" id="PF04542"/>
    </source>
</evidence>
<evidence type="ECO:0000313" key="8">
    <source>
        <dbReference type="Proteomes" id="UP000683246"/>
    </source>
</evidence>
<evidence type="ECO:0000256" key="2">
    <source>
        <dbReference type="ARBA" id="ARBA00023015"/>
    </source>
</evidence>